<proteinExistence type="predicted"/>
<organism evidence="1 2">
    <name type="scientific">Tetradesmus obliquus</name>
    <name type="common">Green alga</name>
    <name type="synonym">Acutodesmus obliquus</name>
    <dbReference type="NCBI Taxonomy" id="3088"/>
    <lineage>
        <taxon>Eukaryota</taxon>
        <taxon>Viridiplantae</taxon>
        <taxon>Chlorophyta</taxon>
        <taxon>core chlorophytes</taxon>
        <taxon>Chlorophyceae</taxon>
        <taxon>CS clade</taxon>
        <taxon>Sphaeropleales</taxon>
        <taxon>Scenedesmaceae</taxon>
        <taxon>Tetradesmus</taxon>
    </lineage>
</organism>
<evidence type="ECO:0008006" key="3">
    <source>
        <dbReference type="Google" id="ProtNLM"/>
    </source>
</evidence>
<evidence type="ECO:0000313" key="1">
    <source>
        <dbReference type="EMBL" id="SZX62028.1"/>
    </source>
</evidence>
<dbReference type="SUPFAM" id="SSF55874">
    <property type="entry name" value="ATPase domain of HSP90 chaperone/DNA topoisomerase II/histidine kinase"/>
    <property type="match status" value="1"/>
</dbReference>
<reference evidence="1 2" key="1">
    <citation type="submission" date="2016-10" db="EMBL/GenBank/DDBJ databases">
        <authorList>
            <person name="Cai Z."/>
        </authorList>
    </citation>
    <scope>NUCLEOTIDE SEQUENCE [LARGE SCALE GENOMIC DNA]</scope>
</reference>
<dbReference type="EMBL" id="FNXT01000193">
    <property type="protein sequence ID" value="SZX62028.1"/>
    <property type="molecule type" value="Genomic_DNA"/>
</dbReference>
<dbReference type="Pfam" id="PF13589">
    <property type="entry name" value="HATPase_c_3"/>
    <property type="match status" value="1"/>
</dbReference>
<name>A0A383V8Y1_TETOB</name>
<keyword evidence="2" id="KW-1185">Reference proteome</keyword>
<dbReference type="AlphaFoldDB" id="A0A383V8Y1"/>
<protein>
    <recommendedName>
        <fullName evidence="3">Histidine kinase/HSP90-like ATPase domain-containing protein</fullName>
    </recommendedName>
</protein>
<dbReference type="Gene3D" id="3.30.565.10">
    <property type="entry name" value="Histidine kinase-like ATPase, C-terminal domain"/>
    <property type="match status" value="1"/>
</dbReference>
<dbReference type="Proteomes" id="UP000256970">
    <property type="component" value="Unassembled WGS sequence"/>
</dbReference>
<dbReference type="InterPro" id="IPR036890">
    <property type="entry name" value="HATPase_C_sf"/>
</dbReference>
<accession>A0A383V8Y1</accession>
<sequence length="233" mass="24197">MPQQVSVKVVCDGQTSTVLLPGNSSLGAIREAFAAKYGAARVELFCDYRRMPNRSMSQAPTAGAELIALVSAAAAAAAAAAGHPQELHRGKRTIPPKPIILTQDMEAFTLAERLCEIFDNSIRAGASSITVDSKMPQKAATTLRCIDNGRGMDEDAATNFMCLAHTDSGIVTAVREHGKPLALAQYFSRELSRHGKGTRRPGAAVVRAQGAAAGRLQRGTAAVAAAAAAAAAA</sequence>
<evidence type="ECO:0000313" key="2">
    <source>
        <dbReference type="Proteomes" id="UP000256970"/>
    </source>
</evidence>
<gene>
    <name evidence="1" type="ORF">BQ4739_LOCUS2573</name>
</gene>